<comment type="caution">
    <text evidence="1">The sequence shown here is derived from an EMBL/GenBank/DDBJ whole genome shotgun (WGS) entry which is preliminary data.</text>
</comment>
<gene>
    <name evidence="1" type="ORF">V3851_03740</name>
</gene>
<dbReference type="RefSeq" id="WP_331845127.1">
    <property type="nucleotide sequence ID" value="NZ_JAZHPZ010000001.1"/>
</dbReference>
<name>A0ABU7VMF3_9BACL</name>
<organism evidence="1 2">
    <name type="scientific">Paenibacillus haidiansis</name>
    <dbReference type="NCBI Taxonomy" id="1574488"/>
    <lineage>
        <taxon>Bacteria</taxon>
        <taxon>Bacillati</taxon>
        <taxon>Bacillota</taxon>
        <taxon>Bacilli</taxon>
        <taxon>Bacillales</taxon>
        <taxon>Paenibacillaceae</taxon>
        <taxon>Paenibacillus</taxon>
    </lineage>
</organism>
<accession>A0ABU7VMF3</accession>
<evidence type="ECO:0000313" key="1">
    <source>
        <dbReference type="EMBL" id="MEF2964932.1"/>
    </source>
</evidence>
<keyword evidence="2" id="KW-1185">Reference proteome</keyword>
<evidence type="ECO:0000313" key="2">
    <source>
        <dbReference type="Proteomes" id="UP001306950"/>
    </source>
</evidence>
<dbReference type="Proteomes" id="UP001306950">
    <property type="component" value="Unassembled WGS sequence"/>
</dbReference>
<sequence length="44" mass="5166">MAYYALHKLHIMPWDFVELDPRKKAALIAMIQVRIQAEKKAAKK</sequence>
<dbReference type="EMBL" id="JAZHPZ010000001">
    <property type="protein sequence ID" value="MEF2964932.1"/>
    <property type="molecule type" value="Genomic_DNA"/>
</dbReference>
<reference evidence="1 2" key="1">
    <citation type="submission" date="2024-02" db="EMBL/GenBank/DDBJ databases">
        <title>A nitrogen-fixing paenibacillus bacterium.</title>
        <authorList>
            <person name="Zhang W.L."/>
            <person name="Chen S.F."/>
        </authorList>
    </citation>
    <scope>NUCLEOTIDE SEQUENCE [LARGE SCALE GENOMIC DNA]</scope>
    <source>
        <strain evidence="1 2">M1</strain>
    </source>
</reference>
<protein>
    <submittedName>
        <fullName evidence="1">Uncharacterized protein</fullName>
    </submittedName>
</protein>
<proteinExistence type="predicted"/>